<dbReference type="Proteomes" id="UP001174677">
    <property type="component" value="Chromosome 6"/>
</dbReference>
<evidence type="ECO:0000313" key="1">
    <source>
        <dbReference type="EMBL" id="KAJ9178830.1"/>
    </source>
</evidence>
<comment type="caution">
    <text evidence="1">The sequence shown here is derived from an EMBL/GenBank/DDBJ whole genome shotgun (WGS) entry which is preliminary data.</text>
</comment>
<name>A0ABQ9MGU1_HEVBR</name>
<accession>A0ABQ9MGU1</accession>
<protein>
    <submittedName>
        <fullName evidence="1">Uncharacterized protein</fullName>
    </submittedName>
</protein>
<organism evidence="1 2">
    <name type="scientific">Hevea brasiliensis</name>
    <name type="common">Para rubber tree</name>
    <name type="synonym">Siphonia brasiliensis</name>
    <dbReference type="NCBI Taxonomy" id="3981"/>
    <lineage>
        <taxon>Eukaryota</taxon>
        <taxon>Viridiplantae</taxon>
        <taxon>Streptophyta</taxon>
        <taxon>Embryophyta</taxon>
        <taxon>Tracheophyta</taxon>
        <taxon>Spermatophyta</taxon>
        <taxon>Magnoliopsida</taxon>
        <taxon>eudicotyledons</taxon>
        <taxon>Gunneridae</taxon>
        <taxon>Pentapetalae</taxon>
        <taxon>rosids</taxon>
        <taxon>fabids</taxon>
        <taxon>Malpighiales</taxon>
        <taxon>Euphorbiaceae</taxon>
        <taxon>Crotonoideae</taxon>
        <taxon>Micrandreae</taxon>
        <taxon>Hevea</taxon>
    </lineage>
</organism>
<reference evidence="1" key="1">
    <citation type="journal article" date="2023" name="Plant Biotechnol. J.">
        <title>Chromosome-level wild Hevea brasiliensis genome provides new tools for genomic-assisted breeding and valuable loci to elevate rubber yield.</title>
        <authorList>
            <person name="Cheng H."/>
            <person name="Song X."/>
            <person name="Hu Y."/>
            <person name="Wu T."/>
            <person name="Yang Q."/>
            <person name="An Z."/>
            <person name="Feng S."/>
            <person name="Deng Z."/>
            <person name="Wu W."/>
            <person name="Zeng X."/>
            <person name="Tu M."/>
            <person name="Wang X."/>
            <person name="Huang H."/>
        </authorList>
    </citation>
    <scope>NUCLEOTIDE SEQUENCE</scope>
    <source>
        <strain evidence="1">MT/VB/25A 57/8</strain>
    </source>
</reference>
<gene>
    <name evidence="1" type="ORF">P3X46_010679</name>
</gene>
<keyword evidence="2" id="KW-1185">Reference proteome</keyword>
<evidence type="ECO:0000313" key="2">
    <source>
        <dbReference type="Proteomes" id="UP001174677"/>
    </source>
</evidence>
<proteinExistence type="predicted"/>
<dbReference type="EMBL" id="JARPOI010000006">
    <property type="protein sequence ID" value="KAJ9178830.1"/>
    <property type="molecule type" value="Genomic_DNA"/>
</dbReference>
<sequence>MFVMTYLLESHPLNLPVLILHTMASTIRHAMACLPYGHLITRLFRALRANAGIEATMTIPRDYGFYTMDILLHMGLTIYQDSYEHAKRDCPTLSQ</sequence>